<comment type="subcellular location">
    <subcellularLocation>
        <location evidence="1">Membrane</location>
        <topology evidence="1">Multi-pass membrane protein</topology>
    </subcellularLocation>
</comment>
<gene>
    <name evidence="7" type="primary">slc38a-1</name>
</gene>
<evidence type="ECO:0000313" key="7">
    <source>
        <dbReference type="EMBL" id="AKN21660.1"/>
    </source>
</evidence>
<feature type="transmembrane region" description="Helical" evidence="5">
    <location>
        <begin position="432"/>
        <end position="453"/>
    </location>
</feature>
<feature type="transmembrane region" description="Helical" evidence="5">
    <location>
        <begin position="129"/>
        <end position="153"/>
    </location>
</feature>
<evidence type="ECO:0000256" key="1">
    <source>
        <dbReference type="ARBA" id="ARBA00004141"/>
    </source>
</evidence>
<dbReference type="OrthoDB" id="438545at2759"/>
<feature type="transmembrane region" description="Helical" evidence="5">
    <location>
        <begin position="173"/>
        <end position="193"/>
    </location>
</feature>
<keyword evidence="4 5" id="KW-0472">Membrane</keyword>
<dbReference type="AlphaFoldDB" id="A0A0H3YFA8"/>
<dbReference type="EMBL" id="KT163710">
    <property type="protein sequence ID" value="AKN21660.1"/>
    <property type="molecule type" value="mRNA"/>
</dbReference>
<reference evidence="7" key="1">
    <citation type="journal article" date="2015" name="Elife">
        <title>Stem cells and fluid flow drive cyst formation in an invertebrate excretory organ.</title>
        <authorList>
            <person name="Thi-Kim Vu H."/>
            <person name="Rink J.C."/>
            <person name="McKinney S.A."/>
            <person name="McClain M."/>
            <person name="Lakshmanaperumal N."/>
            <person name="Alexander R."/>
            <person name="Sanchez Alvarado A."/>
        </authorList>
    </citation>
    <scope>NUCLEOTIDE SEQUENCE</scope>
</reference>
<dbReference type="Pfam" id="PF01490">
    <property type="entry name" value="Aa_trans"/>
    <property type="match status" value="1"/>
</dbReference>
<feature type="transmembrane region" description="Helical" evidence="5">
    <location>
        <begin position="319"/>
        <end position="339"/>
    </location>
</feature>
<keyword evidence="2 5" id="KW-0812">Transmembrane</keyword>
<dbReference type="PANTHER" id="PTHR22950:SF652">
    <property type="entry name" value="TRANSMEMBRANE AMINO ACID TRANSPORTER FAMILY PROTEIN"/>
    <property type="match status" value="1"/>
</dbReference>
<evidence type="ECO:0000256" key="3">
    <source>
        <dbReference type="ARBA" id="ARBA00022989"/>
    </source>
</evidence>
<evidence type="ECO:0000256" key="4">
    <source>
        <dbReference type="ARBA" id="ARBA00023136"/>
    </source>
</evidence>
<dbReference type="InterPro" id="IPR013057">
    <property type="entry name" value="AA_transpt_TM"/>
</dbReference>
<organism evidence="7">
    <name type="scientific">Schmidtea mediterranea</name>
    <name type="common">Freshwater planarian flatworm</name>
    <dbReference type="NCBI Taxonomy" id="79327"/>
    <lineage>
        <taxon>Eukaryota</taxon>
        <taxon>Metazoa</taxon>
        <taxon>Spiralia</taxon>
        <taxon>Lophotrochozoa</taxon>
        <taxon>Platyhelminthes</taxon>
        <taxon>Rhabditophora</taxon>
        <taxon>Seriata</taxon>
        <taxon>Tricladida</taxon>
        <taxon>Continenticola</taxon>
        <taxon>Geoplanoidea</taxon>
        <taxon>Dugesiidae</taxon>
        <taxon>Schmidtea</taxon>
    </lineage>
</organism>
<dbReference type="GO" id="GO:0016020">
    <property type="term" value="C:membrane"/>
    <property type="evidence" value="ECO:0007669"/>
    <property type="project" value="UniProtKB-SubCell"/>
</dbReference>
<protein>
    <submittedName>
        <fullName evidence="7">Slc38a-1</fullName>
    </submittedName>
</protein>
<feature type="transmembrane region" description="Helical" evidence="5">
    <location>
        <begin position="286"/>
        <end position="307"/>
    </location>
</feature>
<feature type="transmembrane region" description="Helical" evidence="5">
    <location>
        <begin position="359"/>
        <end position="385"/>
    </location>
</feature>
<keyword evidence="3 5" id="KW-1133">Transmembrane helix</keyword>
<name>A0A0H3YFA8_SCHMD</name>
<feature type="transmembrane region" description="Helical" evidence="5">
    <location>
        <begin position="219"/>
        <end position="238"/>
    </location>
</feature>
<dbReference type="GO" id="GO:0015179">
    <property type="term" value="F:L-amino acid transmembrane transporter activity"/>
    <property type="evidence" value="ECO:0007669"/>
    <property type="project" value="TreeGrafter"/>
</dbReference>
<feature type="transmembrane region" description="Helical" evidence="5">
    <location>
        <begin position="96"/>
        <end position="117"/>
    </location>
</feature>
<sequence length="496" mass="56205">MIDSVEYIAESPSRSSGNFNRSEEIECQLGHFVETNRQFIKKRLSVQYDHFHKQRSSSESTEPIFRRSSVIEINNESSETSVINFSELYSYTGTSWFSAVLIMANCTIGMGLLNFPFAIMNAGGNLVGMFTQMVIIAFIVVSLNMMCYLSQYYGDVSFQGVIGSHLGKVSKEICRILIFLNNFGALIVSLIVIGDQFEHISRAIWAHEEALHWLLDRRVMVPIISIVFIFPLCLLKNFDIFKYTSFLGVIAALYISFGLIFKSYFTLNGSKFVEVKESNLSNLVKIIPLICFTYECHIEIPPMIACLKKQNICYYEKMIFGYVILSSIVYSFAGIFGYLTFGAATPDDILTAYDPKDPYVIVAMVLITLKIVTTYPIVFYCLRIVVEDYVKVFISKFQQRSRCDSLIKYSLTIVLFSSTVLIAIFVQNISTVINLIGGISAVFIFIFPGMCFLKLYSSSPRKWKWSLIILGSLYIALGVFISAVSTAHSIEEYILR</sequence>
<evidence type="ECO:0000256" key="2">
    <source>
        <dbReference type="ARBA" id="ARBA00022692"/>
    </source>
</evidence>
<dbReference type="PANTHER" id="PTHR22950">
    <property type="entry name" value="AMINO ACID TRANSPORTER"/>
    <property type="match status" value="1"/>
</dbReference>
<feature type="transmembrane region" description="Helical" evidence="5">
    <location>
        <begin position="406"/>
        <end position="426"/>
    </location>
</feature>
<feature type="transmembrane region" description="Helical" evidence="5">
    <location>
        <begin position="465"/>
        <end position="490"/>
    </location>
</feature>
<accession>A0A0H3YFA8</accession>
<evidence type="ECO:0000259" key="6">
    <source>
        <dbReference type="Pfam" id="PF01490"/>
    </source>
</evidence>
<feature type="domain" description="Amino acid transporter transmembrane" evidence="6">
    <location>
        <begin position="93"/>
        <end position="490"/>
    </location>
</feature>
<feature type="transmembrane region" description="Helical" evidence="5">
    <location>
        <begin position="245"/>
        <end position="266"/>
    </location>
</feature>
<proteinExistence type="evidence at transcript level"/>
<evidence type="ECO:0000256" key="5">
    <source>
        <dbReference type="SAM" id="Phobius"/>
    </source>
</evidence>